<keyword evidence="12" id="KW-1185">Reference proteome</keyword>
<dbReference type="Proteomes" id="UP000515121">
    <property type="component" value="Unplaced"/>
</dbReference>
<dbReference type="SUPFAM" id="SSF52402">
    <property type="entry name" value="Adenine nucleotide alpha hydrolases-like"/>
    <property type="match status" value="1"/>
</dbReference>
<name>A0A6P5Z3A5_DURZI</name>
<dbReference type="EC" id="6.3.1.14" evidence="2"/>
<evidence type="ECO:0000256" key="8">
    <source>
        <dbReference type="ARBA" id="ARBA00031552"/>
    </source>
</evidence>
<feature type="chain" id="PRO_5027641685" description="Diphthine--ammonia ligase" evidence="10">
    <location>
        <begin position="19"/>
        <end position="221"/>
    </location>
</feature>
<keyword evidence="10" id="KW-0732">Signal</keyword>
<dbReference type="GO" id="GO:0005524">
    <property type="term" value="F:ATP binding"/>
    <property type="evidence" value="ECO:0007669"/>
    <property type="project" value="UniProtKB-KW"/>
</dbReference>
<gene>
    <name evidence="13" type="primary">LOC111296659</name>
</gene>
<feature type="signal peptide" evidence="10">
    <location>
        <begin position="1"/>
        <end position="18"/>
    </location>
</feature>
<accession>A0A6P5Z3A5</accession>
<protein>
    <recommendedName>
        <fullName evidence="3">Diphthine--ammonia ligase</fullName>
        <ecNumber evidence="2">6.3.1.14</ecNumber>
    </recommendedName>
    <alternativeName>
        <fullName evidence="7">Diphthamide synthase</fullName>
    </alternativeName>
    <alternativeName>
        <fullName evidence="8">Diphthamide synthetase</fullName>
    </alternativeName>
</protein>
<dbReference type="AlphaFoldDB" id="A0A6P5Z3A5"/>
<evidence type="ECO:0000256" key="10">
    <source>
        <dbReference type="SAM" id="SignalP"/>
    </source>
</evidence>
<evidence type="ECO:0000256" key="3">
    <source>
        <dbReference type="ARBA" id="ARBA00018426"/>
    </source>
</evidence>
<dbReference type="InterPro" id="IPR030662">
    <property type="entry name" value="DPH6/MJ0570"/>
</dbReference>
<dbReference type="OrthoDB" id="1740481at2759"/>
<comment type="pathway">
    <text evidence="1">Protein modification; peptidyl-diphthamide biosynthesis.</text>
</comment>
<evidence type="ECO:0000256" key="4">
    <source>
        <dbReference type="ARBA" id="ARBA00022598"/>
    </source>
</evidence>
<evidence type="ECO:0000313" key="12">
    <source>
        <dbReference type="Proteomes" id="UP000515121"/>
    </source>
</evidence>
<dbReference type="RefSeq" id="XP_022746806.1">
    <property type="nucleotide sequence ID" value="XM_022891071.1"/>
</dbReference>
<sequence>MALWLLQSMLQPWGWTLAKHLGKEIAFLKTYLHKLKDLHGINVCGEGGKYETLTLDRPLFHNARIIIDEFQVVLHSSDSRAPVGVLHPLKFHLERQASSSSSVYDKTNDICGENMSSAYEVQGENPQECKAPSESVPEVSDLVDVSSNRLHIFKTEKDNTVSICCRLRDPSEPSLGLQEDLKLLLRQIELQLLGCGFGWEHVLYSHLYISDMNQFTLANET</sequence>
<keyword evidence="4" id="KW-0436">Ligase</keyword>
<dbReference type="Gene3D" id="3.90.1490.10">
    <property type="entry name" value="putative n-type atp pyrophosphatase, domain 2"/>
    <property type="match status" value="1"/>
</dbReference>
<dbReference type="Pfam" id="PF01902">
    <property type="entry name" value="Diphthami_syn_2"/>
    <property type="match status" value="1"/>
</dbReference>
<evidence type="ECO:0000256" key="7">
    <source>
        <dbReference type="ARBA" id="ARBA00029814"/>
    </source>
</evidence>
<evidence type="ECO:0000256" key="6">
    <source>
        <dbReference type="ARBA" id="ARBA00022840"/>
    </source>
</evidence>
<evidence type="ECO:0000256" key="2">
    <source>
        <dbReference type="ARBA" id="ARBA00012089"/>
    </source>
</evidence>
<evidence type="ECO:0000256" key="5">
    <source>
        <dbReference type="ARBA" id="ARBA00022741"/>
    </source>
</evidence>
<evidence type="ECO:0000259" key="11">
    <source>
        <dbReference type="Pfam" id="PF01902"/>
    </source>
</evidence>
<dbReference type="PANTHER" id="PTHR12196">
    <property type="entry name" value="DOMAIN OF UNKNOWN FUNCTION 71 DUF71 -CONTAINING PROTEIN"/>
    <property type="match status" value="1"/>
</dbReference>
<reference evidence="13" key="1">
    <citation type="submission" date="2025-08" db="UniProtKB">
        <authorList>
            <consortium name="RefSeq"/>
        </authorList>
    </citation>
    <scope>IDENTIFICATION</scope>
    <source>
        <tissue evidence="13">Fruit stalk</tissue>
    </source>
</reference>
<organism evidence="12 13">
    <name type="scientific">Durio zibethinus</name>
    <name type="common">Durian</name>
    <dbReference type="NCBI Taxonomy" id="66656"/>
    <lineage>
        <taxon>Eukaryota</taxon>
        <taxon>Viridiplantae</taxon>
        <taxon>Streptophyta</taxon>
        <taxon>Embryophyta</taxon>
        <taxon>Tracheophyta</taxon>
        <taxon>Spermatophyta</taxon>
        <taxon>Magnoliopsida</taxon>
        <taxon>eudicotyledons</taxon>
        <taxon>Gunneridae</taxon>
        <taxon>Pentapetalae</taxon>
        <taxon>rosids</taxon>
        <taxon>malvids</taxon>
        <taxon>Malvales</taxon>
        <taxon>Malvaceae</taxon>
        <taxon>Helicteroideae</taxon>
        <taxon>Durio</taxon>
    </lineage>
</organism>
<dbReference type="InterPro" id="IPR002761">
    <property type="entry name" value="Diphthami_syn_dom"/>
</dbReference>
<keyword evidence="6" id="KW-0067">ATP-binding</keyword>
<dbReference type="GO" id="GO:0017178">
    <property type="term" value="F:diphthine-ammonia ligase activity"/>
    <property type="evidence" value="ECO:0007669"/>
    <property type="project" value="UniProtKB-EC"/>
</dbReference>
<dbReference type="GO" id="GO:0017183">
    <property type="term" value="P:protein histidyl modification to diphthamide"/>
    <property type="evidence" value="ECO:0007669"/>
    <property type="project" value="TreeGrafter"/>
</dbReference>
<feature type="domain" description="Diphthamide synthase" evidence="11">
    <location>
        <begin position="20"/>
        <end position="74"/>
    </location>
</feature>
<dbReference type="KEGG" id="dzi:111296659"/>
<proteinExistence type="predicted"/>
<dbReference type="PANTHER" id="PTHR12196:SF2">
    <property type="entry name" value="DIPHTHINE--AMMONIA LIGASE"/>
    <property type="match status" value="1"/>
</dbReference>
<keyword evidence="5" id="KW-0547">Nucleotide-binding</keyword>
<dbReference type="FunFam" id="3.90.1490.10:FF:000001">
    <property type="entry name" value="Diphthine--ammonia ligase"/>
    <property type="match status" value="1"/>
</dbReference>
<evidence type="ECO:0000256" key="9">
    <source>
        <dbReference type="ARBA" id="ARBA00048108"/>
    </source>
</evidence>
<comment type="catalytic activity">
    <reaction evidence="9">
        <text>diphthine-[translation elongation factor 2] + NH4(+) + ATP = diphthamide-[translation elongation factor 2] + AMP + diphosphate + H(+)</text>
        <dbReference type="Rhea" id="RHEA:19753"/>
        <dbReference type="Rhea" id="RHEA-COMP:10172"/>
        <dbReference type="Rhea" id="RHEA-COMP:10174"/>
        <dbReference type="ChEBI" id="CHEBI:15378"/>
        <dbReference type="ChEBI" id="CHEBI:16692"/>
        <dbReference type="ChEBI" id="CHEBI:28938"/>
        <dbReference type="ChEBI" id="CHEBI:30616"/>
        <dbReference type="ChEBI" id="CHEBI:33019"/>
        <dbReference type="ChEBI" id="CHEBI:82696"/>
        <dbReference type="ChEBI" id="CHEBI:456215"/>
        <dbReference type="EC" id="6.3.1.14"/>
    </reaction>
</comment>
<evidence type="ECO:0000313" key="13">
    <source>
        <dbReference type="RefSeq" id="XP_022746806.1"/>
    </source>
</evidence>
<dbReference type="GeneID" id="111296659"/>
<evidence type="ECO:0000256" key="1">
    <source>
        <dbReference type="ARBA" id="ARBA00005156"/>
    </source>
</evidence>